<dbReference type="EMBL" id="CP002485">
    <property type="protein sequence ID" value="ADW71537.1"/>
    <property type="molecule type" value="Genomic_DNA"/>
</dbReference>
<dbReference type="RefSeq" id="WP_013573256.1">
    <property type="nucleotide sequence ID" value="NC_015060.1"/>
</dbReference>
<dbReference type="Proteomes" id="UP000000343">
    <property type="component" value="Plasmid pACIX905"/>
</dbReference>
<proteinExistence type="predicted"/>
<dbReference type="HOGENOM" id="CLU_030155_1_1_0"/>
<dbReference type="Gene3D" id="3.90.550.10">
    <property type="entry name" value="Spore Coat Polysaccharide Biosynthesis Protein SpsA, Chain A"/>
    <property type="match status" value="1"/>
</dbReference>
<dbReference type="SUPFAM" id="SSF53448">
    <property type="entry name" value="Nucleotide-diphospho-sugar transferases"/>
    <property type="match status" value="1"/>
</dbReference>
<protein>
    <recommendedName>
        <fullName evidence="3">Glycosyltransferase (GlcNAc)</fullName>
    </recommendedName>
</protein>
<dbReference type="KEGG" id="acm:AciX9_4607"/>
<sequence length="433" mass="48853">MGTGNELIFISIASYRDSQLIPTVEDLVEKADEPELLRIDICWQHGEEQPSLPFAEAPGICILDVPWQQSYGACWARAEAMKLWRGEQWFLQIDSHCRFIKGWDTKLIRMMQQTGSVRPILSTYANTFIPAADGTRAREALQGTPQLIALSGFSEDGLPKLKPLEIPGYSARERPMGARFLAGGFIFAPGSFVEDVPYDPDLYFFGEEIAMTLRAFTSGYDLFHPVESVAWHDYARAYATRHWDDRKPVVSEGASGATAWRDLDRLSRERVASLLRGETAGEPFGLGTVRTIEEYETHAGLSFRLRRMQDYTRRALEPPNPPLPSDWTAEIFTWMVRITVHRTALSACAFEEAGFWVVAIQDEDRHEIDRHDVTKAELSTIGDAPQIVLIREIHSGIIPESWSVQPFGRSAGWGPKISGKLDELDYSIIMEEL</sequence>
<dbReference type="InterPro" id="IPR029044">
    <property type="entry name" value="Nucleotide-diphossugar_trans"/>
</dbReference>
<dbReference type="PANTHER" id="PTHR34496:SF10">
    <property type="entry name" value="GLCNAC TRANSFERASE"/>
    <property type="match status" value="1"/>
</dbReference>
<keyword evidence="2" id="KW-1185">Reference proteome</keyword>
<geneLocation type="plasmid" evidence="1 2">
    <name>pACIX905</name>
</geneLocation>
<evidence type="ECO:0000313" key="1">
    <source>
        <dbReference type="EMBL" id="ADW71537.1"/>
    </source>
</evidence>
<evidence type="ECO:0008006" key="3">
    <source>
        <dbReference type="Google" id="ProtNLM"/>
    </source>
</evidence>
<dbReference type="OrthoDB" id="20930at2"/>
<dbReference type="Pfam" id="PF11397">
    <property type="entry name" value="GlcNAc"/>
    <property type="match status" value="2"/>
</dbReference>
<accession>E8X7V3</accession>
<gene>
    <name evidence="1" type="ordered locus">AciX9_4607</name>
</gene>
<dbReference type="AlphaFoldDB" id="E8X7V3"/>
<evidence type="ECO:0000313" key="2">
    <source>
        <dbReference type="Proteomes" id="UP000000343"/>
    </source>
</evidence>
<dbReference type="PANTHER" id="PTHR34496">
    <property type="entry name" value="GLCNAC TRANSFERASE-RELATED"/>
    <property type="match status" value="1"/>
</dbReference>
<reference evidence="2" key="1">
    <citation type="submission" date="2011-01" db="EMBL/GenBank/DDBJ databases">
        <title>Complete sequence of plasmid5 of Acidobacterium sp. MP5ACTX9.</title>
        <authorList>
            <consortium name="US DOE Joint Genome Institute"/>
            <person name="Lucas S."/>
            <person name="Copeland A."/>
            <person name="Lapidus A."/>
            <person name="Cheng J.-F."/>
            <person name="Goodwin L."/>
            <person name="Pitluck S."/>
            <person name="Teshima H."/>
            <person name="Detter J.C."/>
            <person name="Han C."/>
            <person name="Tapia R."/>
            <person name="Land M."/>
            <person name="Hauser L."/>
            <person name="Kyrpides N."/>
            <person name="Ivanova N."/>
            <person name="Ovchinnikova G."/>
            <person name="Pagani I."/>
            <person name="Rawat S.R."/>
            <person name="Mannisto M."/>
            <person name="Haggblom M.M."/>
            <person name="Woyke T."/>
        </authorList>
    </citation>
    <scope>NUCLEOTIDE SEQUENCE [LARGE SCALE GENOMIC DNA]</scope>
    <source>
        <strain evidence="2">MP5ACTX9</strain>
        <plasmid evidence="2">Plasmid pACIX905</plasmid>
    </source>
</reference>
<name>E8X7V3_GRATM</name>
<keyword evidence="1" id="KW-0614">Plasmid</keyword>
<dbReference type="InterPro" id="IPR021067">
    <property type="entry name" value="Glycosyltransferase"/>
</dbReference>
<organism evidence="2">
    <name type="scientific">Granulicella tundricola (strain ATCC BAA-1859 / DSM 23138 / MP5ACTX9)</name>
    <dbReference type="NCBI Taxonomy" id="1198114"/>
    <lineage>
        <taxon>Bacteria</taxon>
        <taxon>Pseudomonadati</taxon>
        <taxon>Acidobacteriota</taxon>
        <taxon>Terriglobia</taxon>
        <taxon>Terriglobales</taxon>
        <taxon>Acidobacteriaceae</taxon>
        <taxon>Granulicella</taxon>
    </lineage>
</organism>